<keyword evidence="5" id="KW-0698">rRNA processing</keyword>
<evidence type="ECO:0000256" key="9">
    <source>
        <dbReference type="ARBA" id="ARBA00022853"/>
    </source>
</evidence>
<keyword evidence="15" id="KW-1185">Reference proteome</keyword>
<feature type="region of interest" description="Disordered" evidence="13">
    <location>
        <begin position="221"/>
        <end position="344"/>
    </location>
</feature>
<comment type="caution">
    <text evidence="14">The sequence shown here is derived from an EMBL/GenBank/DDBJ whole genome shotgun (WGS) entry which is preliminary data.</text>
</comment>
<dbReference type="GO" id="GO:0005677">
    <property type="term" value="C:chromatin silencing complex"/>
    <property type="evidence" value="ECO:0007669"/>
    <property type="project" value="TreeGrafter"/>
</dbReference>
<dbReference type="AlphaFoldDB" id="A0AAW0XF50"/>
<dbReference type="FunFam" id="1.10.10.2150:FF:000001">
    <property type="entry name" value="Ribosomal RNA-processing protein 8"/>
    <property type="match status" value="1"/>
</dbReference>
<dbReference type="GO" id="GO:0042149">
    <property type="term" value="P:cellular response to glucose starvation"/>
    <property type="evidence" value="ECO:0007669"/>
    <property type="project" value="TreeGrafter"/>
</dbReference>
<keyword evidence="10" id="KW-0805">Transcription regulation</keyword>
<reference evidence="14 15" key="1">
    <citation type="journal article" date="2024" name="BMC Genomics">
        <title>Genome assembly of redclaw crayfish (Cherax quadricarinatus) provides insights into its immune adaptation and hypoxia tolerance.</title>
        <authorList>
            <person name="Liu Z."/>
            <person name="Zheng J."/>
            <person name="Li H."/>
            <person name="Fang K."/>
            <person name="Wang S."/>
            <person name="He J."/>
            <person name="Zhou D."/>
            <person name="Weng S."/>
            <person name="Chi M."/>
            <person name="Gu Z."/>
            <person name="He J."/>
            <person name="Li F."/>
            <person name="Wang M."/>
        </authorList>
    </citation>
    <scope>NUCLEOTIDE SEQUENCE [LARGE SCALE GENOMIC DNA]</scope>
    <source>
        <strain evidence="14">ZL_2023a</strain>
    </source>
</reference>
<evidence type="ECO:0000256" key="4">
    <source>
        <dbReference type="ARBA" id="ARBA00022491"/>
    </source>
</evidence>
<evidence type="ECO:0000256" key="10">
    <source>
        <dbReference type="ARBA" id="ARBA00023015"/>
    </source>
</evidence>
<evidence type="ECO:0000256" key="1">
    <source>
        <dbReference type="ARBA" id="ARBA00004604"/>
    </source>
</evidence>
<dbReference type="Gene3D" id="3.40.50.150">
    <property type="entry name" value="Vaccinia Virus protein VP39"/>
    <property type="match status" value="1"/>
</dbReference>
<dbReference type="GO" id="GO:0006364">
    <property type="term" value="P:rRNA processing"/>
    <property type="evidence" value="ECO:0007669"/>
    <property type="project" value="UniProtKB-KW"/>
</dbReference>
<feature type="region of interest" description="Disordered" evidence="13">
    <location>
        <begin position="150"/>
        <end position="183"/>
    </location>
</feature>
<keyword evidence="8" id="KW-0949">S-adenosyl-L-methionine</keyword>
<dbReference type="GO" id="GO:0005730">
    <property type="term" value="C:nucleolus"/>
    <property type="evidence" value="ECO:0007669"/>
    <property type="project" value="UniProtKB-SubCell"/>
</dbReference>
<dbReference type="InterPro" id="IPR007823">
    <property type="entry name" value="RRP8"/>
</dbReference>
<evidence type="ECO:0000313" key="15">
    <source>
        <dbReference type="Proteomes" id="UP001445076"/>
    </source>
</evidence>
<evidence type="ECO:0000256" key="7">
    <source>
        <dbReference type="ARBA" id="ARBA00022679"/>
    </source>
</evidence>
<keyword evidence="12" id="KW-0539">Nucleus</keyword>
<evidence type="ECO:0000256" key="8">
    <source>
        <dbReference type="ARBA" id="ARBA00022691"/>
    </source>
</evidence>
<feature type="compositionally biased region" description="Basic residues" evidence="13">
    <location>
        <begin position="231"/>
        <end position="241"/>
    </location>
</feature>
<dbReference type="Proteomes" id="UP001445076">
    <property type="component" value="Unassembled WGS sequence"/>
</dbReference>
<comment type="subcellular location">
    <subcellularLocation>
        <location evidence="1">Nucleus</location>
        <location evidence="1">Nucleolus</location>
    </subcellularLocation>
</comment>
<dbReference type="SUPFAM" id="SSF53335">
    <property type="entry name" value="S-adenosyl-L-methionine-dependent methyltransferases"/>
    <property type="match status" value="1"/>
</dbReference>
<dbReference type="Gene3D" id="1.10.10.2150">
    <property type="entry name" value="Ribosomal RNA-processing protein 8, N-terminal domain"/>
    <property type="match status" value="1"/>
</dbReference>
<accession>A0AAW0XF50</accession>
<dbReference type="GO" id="GO:0000183">
    <property type="term" value="P:rDNA heterochromatin formation"/>
    <property type="evidence" value="ECO:0007669"/>
    <property type="project" value="TreeGrafter"/>
</dbReference>
<dbReference type="PANTHER" id="PTHR12787:SF0">
    <property type="entry name" value="RIBOSOMAL RNA-PROCESSING PROTEIN 8"/>
    <property type="match status" value="1"/>
</dbReference>
<feature type="compositionally biased region" description="Polar residues" evidence="13">
    <location>
        <begin position="52"/>
        <end position="61"/>
    </location>
</feature>
<evidence type="ECO:0000256" key="5">
    <source>
        <dbReference type="ARBA" id="ARBA00022552"/>
    </source>
</evidence>
<organism evidence="14 15">
    <name type="scientific">Cherax quadricarinatus</name>
    <name type="common">Australian red claw crayfish</name>
    <dbReference type="NCBI Taxonomy" id="27406"/>
    <lineage>
        <taxon>Eukaryota</taxon>
        <taxon>Metazoa</taxon>
        <taxon>Ecdysozoa</taxon>
        <taxon>Arthropoda</taxon>
        <taxon>Crustacea</taxon>
        <taxon>Multicrustacea</taxon>
        <taxon>Malacostraca</taxon>
        <taxon>Eumalacostraca</taxon>
        <taxon>Eucarida</taxon>
        <taxon>Decapoda</taxon>
        <taxon>Pleocyemata</taxon>
        <taxon>Astacidea</taxon>
        <taxon>Parastacoidea</taxon>
        <taxon>Parastacidae</taxon>
        <taxon>Cherax</taxon>
    </lineage>
</organism>
<evidence type="ECO:0000256" key="3">
    <source>
        <dbReference type="ARBA" id="ARBA00020203"/>
    </source>
</evidence>
<dbReference type="InterPro" id="IPR042036">
    <property type="entry name" value="RRP8_N"/>
</dbReference>
<keyword evidence="7" id="KW-0808">Transferase</keyword>
<feature type="region of interest" description="Disordered" evidence="13">
    <location>
        <begin position="39"/>
        <end position="61"/>
    </location>
</feature>
<name>A0AAW0XF50_CHEQU</name>
<comment type="similarity">
    <text evidence="2">Belongs to the methyltransferase superfamily. RRP8 family.</text>
</comment>
<keyword evidence="11" id="KW-0804">Transcription</keyword>
<dbReference type="InterPro" id="IPR029063">
    <property type="entry name" value="SAM-dependent_MTases_sf"/>
</dbReference>
<protein>
    <recommendedName>
        <fullName evidence="3">Ribosomal RNA-processing protein 8</fullName>
    </recommendedName>
</protein>
<dbReference type="Pfam" id="PF05148">
    <property type="entry name" value="Methyltransf_8"/>
    <property type="match status" value="1"/>
</dbReference>
<keyword evidence="6" id="KW-0489">Methyltransferase</keyword>
<dbReference type="EMBL" id="JARKIK010000028">
    <property type="protein sequence ID" value="KAK8742492.1"/>
    <property type="molecule type" value="Genomic_DNA"/>
</dbReference>
<evidence type="ECO:0000256" key="13">
    <source>
        <dbReference type="SAM" id="MobiDB-lite"/>
    </source>
</evidence>
<evidence type="ECO:0000256" key="6">
    <source>
        <dbReference type="ARBA" id="ARBA00022603"/>
    </source>
</evidence>
<proteinExistence type="inferred from homology"/>
<dbReference type="GO" id="GO:0033553">
    <property type="term" value="C:rDNA heterochromatin"/>
    <property type="evidence" value="ECO:0007669"/>
    <property type="project" value="TreeGrafter"/>
</dbReference>
<gene>
    <name evidence="14" type="ORF">OTU49_001914</name>
</gene>
<evidence type="ECO:0000256" key="12">
    <source>
        <dbReference type="ARBA" id="ARBA00023242"/>
    </source>
</evidence>
<dbReference type="GO" id="GO:0032259">
    <property type="term" value="P:methylation"/>
    <property type="evidence" value="ECO:0007669"/>
    <property type="project" value="UniProtKB-KW"/>
</dbReference>
<evidence type="ECO:0000256" key="2">
    <source>
        <dbReference type="ARBA" id="ARBA00006301"/>
    </source>
</evidence>
<keyword evidence="4" id="KW-0678">Repressor</keyword>
<dbReference type="GO" id="GO:0046015">
    <property type="term" value="P:regulation of transcription by glucose"/>
    <property type="evidence" value="ECO:0007669"/>
    <property type="project" value="TreeGrafter"/>
</dbReference>
<dbReference type="PANTHER" id="PTHR12787">
    <property type="entry name" value="RIBOSOMAL RNA-PROCESSING PROTEIN 8"/>
    <property type="match status" value="1"/>
</dbReference>
<dbReference type="GO" id="GO:0008168">
    <property type="term" value="F:methyltransferase activity"/>
    <property type="evidence" value="ECO:0007669"/>
    <property type="project" value="UniProtKB-KW"/>
</dbReference>
<evidence type="ECO:0000256" key="11">
    <source>
        <dbReference type="ARBA" id="ARBA00023163"/>
    </source>
</evidence>
<keyword evidence="9" id="KW-0156">Chromatin regulator</keyword>
<sequence length="740" mass="84092">MSFIIPDWGGGDSFSYHEDLEDPSILSSKSSKCLLANLKKKKKRKRTEDNKFSQQIPQPRQIEKSINSLRQHNDALGASQTCSLLFPNKSSELKTDKKKKKKVPKIKGTGDQIYGISKNINSEDTGTAIGNGSTNDNVGLAEQLVIKTCRKKKRKRKNKNKNKYSELNAKQKKEKNTQDNMLSNISSTVNKSVEYDSKADVNVSYVFNSKLLTGARTVGEHSVDNKASCTTKRKKRNKKGKSSSMNECKVHSGISSQPSDFTEPDDQMLSGENSEELAKIDIGKRSKNKKKNIGDSPTCVEFMGNTMKNEKLSSTVNIPKKSKQRNQLGNKQNKKNKKMETEDTDEDLIFEADDDDDCDPKFQSDFKTLLKELDFETFHNSQPAKKKKMHLNDKSSVSDMTIVHADKKNFARKEKLSSEDYIDSEHLDSDFEIDNEHLETNRKNRHKNIELIEKNTKYDEKKIGKEKGNIREKKEAKIDACETSSPKIDNKKKMDKNKLAEMLEEAKITRESKPLILSSAEALRQKMINQLAVARFRMVNEALYTSSSLDAVKMFTHDHEAFKDYHAGYQAQVKCWPVNPQDLIVQWLCKKPKEWVVADFGCGKAVLSLLVPQQKVHSLDLVATNSRVTACDMAHTPLNSASVDVVVFCLSLMGTNIKDFIVEANRVLKEGGIMKIAEVESRFGDVQQFLNLLMKFGFHCIQKDTNGKYFFLFEFKKIRKLKKTIALPNIILKPCIYKKR</sequence>
<dbReference type="FunFam" id="3.40.50.150:FF:000068">
    <property type="entry name" value="Ribosomal RNA-processing protein 8"/>
    <property type="match status" value="1"/>
</dbReference>
<evidence type="ECO:0000313" key="14">
    <source>
        <dbReference type="EMBL" id="KAK8742492.1"/>
    </source>
</evidence>
<feature type="compositionally biased region" description="Basic residues" evidence="13">
    <location>
        <begin position="150"/>
        <end position="162"/>
    </location>
</feature>